<sequence length="214" mass="23652">MKKIIDLKDLLKHEILDLYSAEEQIIEGLPVMIAQANNPKLKEALSNHLEVTKTHKDRLDKIKESIMAKSEEESNGFFSSLFGGSHTVTSIGVEGLLKEAKKLMAEEMTQEAMDAAIIGAAQKIEHYEIAAYGTARAYASELNMDLVRIELDKTLGEEYEADDSLTKLAVGQVNPVAENAVNAEDQEDSNDEVYDRLTNSVSIMSSSDNVDDEE</sequence>
<dbReference type="InterPro" id="IPR009078">
    <property type="entry name" value="Ferritin-like_SF"/>
</dbReference>
<dbReference type="AlphaFoldDB" id="A0A5J5IF32"/>
<dbReference type="InterPro" id="IPR047114">
    <property type="entry name" value="YciF"/>
</dbReference>
<accession>A0A5J5IF32</accession>
<evidence type="ECO:0000313" key="2">
    <source>
        <dbReference type="Proteomes" id="UP000326903"/>
    </source>
</evidence>
<organism evidence="1 2">
    <name type="scientific">Ginsengibacter hankyongi</name>
    <dbReference type="NCBI Taxonomy" id="2607284"/>
    <lineage>
        <taxon>Bacteria</taxon>
        <taxon>Pseudomonadati</taxon>
        <taxon>Bacteroidota</taxon>
        <taxon>Chitinophagia</taxon>
        <taxon>Chitinophagales</taxon>
        <taxon>Chitinophagaceae</taxon>
        <taxon>Ginsengibacter</taxon>
    </lineage>
</organism>
<dbReference type="SUPFAM" id="SSF47240">
    <property type="entry name" value="Ferritin-like"/>
    <property type="match status" value="1"/>
</dbReference>
<evidence type="ECO:0000313" key="1">
    <source>
        <dbReference type="EMBL" id="KAA9038462.1"/>
    </source>
</evidence>
<reference evidence="1 2" key="1">
    <citation type="submission" date="2019-09" db="EMBL/GenBank/DDBJ databases">
        <title>Draft genome sequence of Ginsengibacter sp. BR5-29.</title>
        <authorList>
            <person name="Im W.-T."/>
        </authorList>
    </citation>
    <scope>NUCLEOTIDE SEQUENCE [LARGE SCALE GENOMIC DNA]</scope>
    <source>
        <strain evidence="1 2">BR5-29</strain>
    </source>
</reference>
<dbReference type="Pfam" id="PF05974">
    <property type="entry name" value="DUF892"/>
    <property type="match status" value="1"/>
</dbReference>
<dbReference type="EMBL" id="VYQF01000003">
    <property type="protein sequence ID" value="KAA9038462.1"/>
    <property type="molecule type" value="Genomic_DNA"/>
</dbReference>
<protein>
    <submittedName>
        <fullName evidence="1">DUF892 family protein</fullName>
    </submittedName>
</protein>
<dbReference type="RefSeq" id="WP_150415136.1">
    <property type="nucleotide sequence ID" value="NZ_VYQF01000003.1"/>
</dbReference>
<name>A0A5J5IF32_9BACT</name>
<comment type="caution">
    <text evidence="1">The sequence shown here is derived from an EMBL/GenBank/DDBJ whole genome shotgun (WGS) entry which is preliminary data.</text>
</comment>
<dbReference type="InterPro" id="IPR012347">
    <property type="entry name" value="Ferritin-like"/>
</dbReference>
<dbReference type="PANTHER" id="PTHR30565:SF9">
    <property type="entry name" value="PROTEIN YCIF"/>
    <property type="match status" value="1"/>
</dbReference>
<dbReference type="InterPro" id="IPR010287">
    <property type="entry name" value="DUF892_YciF-like"/>
</dbReference>
<dbReference type="Gene3D" id="1.20.1260.10">
    <property type="match status" value="1"/>
</dbReference>
<gene>
    <name evidence="1" type="ORF">FW778_12935</name>
</gene>
<dbReference type="PANTHER" id="PTHR30565">
    <property type="entry name" value="PROTEIN YCIF"/>
    <property type="match status" value="1"/>
</dbReference>
<keyword evidence="2" id="KW-1185">Reference proteome</keyword>
<proteinExistence type="predicted"/>
<dbReference type="Proteomes" id="UP000326903">
    <property type="component" value="Unassembled WGS sequence"/>
</dbReference>